<proteinExistence type="predicted"/>
<evidence type="ECO:0000256" key="1">
    <source>
        <dbReference type="SAM" id="MobiDB-lite"/>
    </source>
</evidence>
<reference evidence="2 3" key="1">
    <citation type="submission" date="2017-11" db="EMBL/GenBank/DDBJ databases">
        <title>De-novo sequencing of pomegranate (Punica granatum L.) genome.</title>
        <authorList>
            <person name="Akparov Z."/>
            <person name="Amiraslanov A."/>
            <person name="Hajiyeva S."/>
            <person name="Abbasov M."/>
            <person name="Kaur K."/>
            <person name="Hamwieh A."/>
            <person name="Solovyev V."/>
            <person name="Salamov A."/>
            <person name="Braich B."/>
            <person name="Kosarev P."/>
            <person name="Mahmoud A."/>
            <person name="Hajiyev E."/>
            <person name="Babayeva S."/>
            <person name="Izzatullayeva V."/>
            <person name="Mammadov A."/>
            <person name="Mammadov A."/>
            <person name="Sharifova S."/>
            <person name="Ojaghi J."/>
            <person name="Eynullazada K."/>
            <person name="Bayramov B."/>
            <person name="Abdulazimova A."/>
            <person name="Shahmuradov I."/>
        </authorList>
    </citation>
    <scope>NUCLEOTIDE SEQUENCE [LARGE SCALE GENOMIC DNA]</scope>
    <source>
        <strain evidence="3">cv. AG2017</strain>
        <tissue evidence="2">Leaf</tissue>
    </source>
</reference>
<evidence type="ECO:0000313" key="3">
    <source>
        <dbReference type="Proteomes" id="UP000233551"/>
    </source>
</evidence>
<dbReference type="AlphaFoldDB" id="A0A2I0IQS2"/>
<sequence>MGKFVLSHYPHYRIQQFSISATSRGRICEARPPTNPQKLPRGHPRHFTSPPQAQSRPPVPRFLPNPRPQAPNRPGPQKPRHVIAPELGIRTDMAVSRGQVRPSQHSAPLPPSTSSSSHFPYKRSWAAKQMGPLALPLRSHRQYYSWD</sequence>
<feature type="compositionally biased region" description="Pro residues" evidence="1">
    <location>
        <begin position="57"/>
        <end position="77"/>
    </location>
</feature>
<accession>A0A2I0IQS2</accession>
<gene>
    <name evidence="2" type="ORF">CRG98_033518</name>
</gene>
<evidence type="ECO:0000313" key="2">
    <source>
        <dbReference type="EMBL" id="PKI46063.1"/>
    </source>
</evidence>
<keyword evidence="3" id="KW-1185">Reference proteome</keyword>
<feature type="region of interest" description="Disordered" evidence="1">
    <location>
        <begin position="25"/>
        <end position="119"/>
    </location>
</feature>
<protein>
    <submittedName>
        <fullName evidence="2">Uncharacterized protein</fullName>
    </submittedName>
</protein>
<name>A0A2I0IQS2_PUNGR</name>
<dbReference type="Proteomes" id="UP000233551">
    <property type="component" value="Unassembled WGS sequence"/>
</dbReference>
<organism evidence="2 3">
    <name type="scientific">Punica granatum</name>
    <name type="common">Pomegranate</name>
    <dbReference type="NCBI Taxonomy" id="22663"/>
    <lineage>
        <taxon>Eukaryota</taxon>
        <taxon>Viridiplantae</taxon>
        <taxon>Streptophyta</taxon>
        <taxon>Embryophyta</taxon>
        <taxon>Tracheophyta</taxon>
        <taxon>Spermatophyta</taxon>
        <taxon>Magnoliopsida</taxon>
        <taxon>eudicotyledons</taxon>
        <taxon>Gunneridae</taxon>
        <taxon>Pentapetalae</taxon>
        <taxon>rosids</taxon>
        <taxon>malvids</taxon>
        <taxon>Myrtales</taxon>
        <taxon>Lythraceae</taxon>
        <taxon>Punica</taxon>
    </lineage>
</organism>
<comment type="caution">
    <text evidence="2">The sequence shown here is derived from an EMBL/GenBank/DDBJ whole genome shotgun (WGS) entry which is preliminary data.</text>
</comment>
<dbReference type="EMBL" id="PGOL01002674">
    <property type="protein sequence ID" value="PKI46063.1"/>
    <property type="molecule type" value="Genomic_DNA"/>
</dbReference>